<accession>A0ACC2RLI3</accession>
<sequence>MESSPSSPLKGSQPLTRATPVESSTASSPETKSTFEFYDEIFEEGTHTPPTTASLSSPPSTAINSRCNPEHPNPFSVLEEQLDFDDPLLAKKDPRYNIVTVETVSETPANQSSHCNDAELNLEIEELNPSSSHVSDVASAPDATLSEVHLIES</sequence>
<dbReference type="Proteomes" id="UP001165960">
    <property type="component" value="Unassembled WGS sequence"/>
</dbReference>
<gene>
    <name evidence="1" type="ORF">DSO57_1009305</name>
</gene>
<protein>
    <submittedName>
        <fullName evidence="1">Uncharacterized protein</fullName>
    </submittedName>
</protein>
<dbReference type="EMBL" id="QTSX02007129">
    <property type="protein sequence ID" value="KAJ9050947.1"/>
    <property type="molecule type" value="Genomic_DNA"/>
</dbReference>
<evidence type="ECO:0000313" key="1">
    <source>
        <dbReference type="EMBL" id="KAJ9050947.1"/>
    </source>
</evidence>
<proteinExistence type="predicted"/>
<keyword evidence="2" id="KW-1185">Reference proteome</keyword>
<comment type="caution">
    <text evidence="1">The sequence shown here is derived from an EMBL/GenBank/DDBJ whole genome shotgun (WGS) entry which is preliminary data.</text>
</comment>
<reference evidence="1" key="1">
    <citation type="submission" date="2022-04" db="EMBL/GenBank/DDBJ databases">
        <title>Genome of the entomopathogenic fungus Entomophthora muscae.</title>
        <authorList>
            <person name="Elya C."/>
            <person name="Lovett B.R."/>
            <person name="Lee E."/>
            <person name="Macias A.M."/>
            <person name="Hajek A.E."/>
            <person name="De Bivort B.L."/>
            <person name="Kasson M.T."/>
            <person name="De Fine Licht H.H."/>
            <person name="Stajich J.E."/>
        </authorList>
    </citation>
    <scope>NUCLEOTIDE SEQUENCE</scope>
    <source>
        <strain evidence="1">Berkeley</strain>
    </source>
</reference>
<organism evidence="1 2">
    <name type="scientific">Entomophthora muscae</name>
    <dbReference type="NCBI Taxonomy" id="34485"/>
    <lineage>
        <taxon>Eukaryota</taxon>
        <taxon>Fungi</taxon>
        <taxon>Fungi incertae sedis</taxon>
        <taxon>Zoopagomycota</taxon>
        <taxon>Entomophthoromycotina</taxon>
        <taxon>Entomophthoromycetes</taxon>
        <taxon>Entomophthorales</taxon>
        <taxon>Entomophthoraceae</taxon>
        <taxon>Entomophthora</taxon>
    </lineage>
</organism>
<evidence type="ECO:0000313" key="2">
    <source>
        <dbReference type="Proteomes" id="UP001165960"/>
    </source>
</evidence>
<name>A0ACC2RLI3_9FUNG</name>